<accession>A0A165XFU0</accession>
<feature type="compositionally biased region" description="Low complexity" evidence="1">
    <location>
        <begin position="410"/>
        <end position="421"/>
    </location>
</feature>
<feature type="region of interest" description="Disordered" evidence="1">
    <location>
        <begin position="486"/>
        <end position="535"/>
    </location>
</feature>
<protein>
    <submittedName>
        <fullName evidence="2">Uncharacterized protein</fullName>
    </submittedName>
</protein>
<reference evidence="2 3" key="1">
    <citation type="journal article" date="2016" name="Mol. Biol. Evol.">
        <title>Comparative Genomics of Early-Diverging Mushroom-Forming Fungi Provides Insights into the Origins of Lignocellulose Decay Capabilities.</title>
        <authorList>
            <person name="Nagy L.G."/>
            <person name="Riley R."/>
            <person name="Tritt A."/>
            <person name="Adam C."/>
            <person name="Daum C."/>
            <person name="Floudas D."/>
            <person name="Sun H."/>
            <person name="Yadav J.S."/>
            <person name="Pangilinan J."/>
            <person name="Larsson K.H."/>
            <person name="Matsuura K."/>
            <person name="Barry K."/>
            <person name="Labutti K."/>
            <person name="Kuo R."/>
            <person name="Ohm R.A."/>
            <person name="Bhattacharya S.S."/>
            <person name="Shirouzu T."/>
            <person name="Yoshinaga Y."/>
            <person name="Martin F.M."/>
            <person name="Grigoriev I.V."/>
            <person name="Hibbett D.S."/>
        </authorList>
    </citation>
    <scope>NUCLEOTIDE SEQUENCE [LARGE SCALE GENOMIC DNA]</scope>
    <source>
        <strain evidence="2 3">HHB10207 ss-3</strain>
    </source>
</reference>
<dbReference type="STRING" id="1314776.A0A165XFU0"/>
<evidence type="ECO:0000256" key="1">
    <source>
        <dbReference type="SAM" id="MobiDB-lite"/>
    </source>
</evidence>
<feature type="compositionally biased region" description="Acidic residues" evidence="1">
    <location>
        <begin position="18"/>
        <end position="27"/>
    </location>
</feature>
<feature type="compositionally biased region" description="Polar residues" evidence="1">
    <location>
        <begin position="397"/>
        <end position="409"/>
    </location>
</feature>
<dbReference type="InterPro" id="IPR046521">
    <property type="entry name" value="DUF6698"/>
</dbReference>
<feature type="compositionally biased region" description="Basic and acidic residues" evidence="1">
    <location>
        <begin position="425"/>
        <end position="437"/>
    </location>
</feature>
<name>A0A165XFU0_9AGAM</name>
<keyword evidence="3" id="KW-1185">Reference proteome</keyword>
<organism evidence="2 3">
    <name type="scientific">Sistotremastrum suecicum HHB10207 ss-3</name>
    <dbReference type="NCBI Taxonomy" id="1314776"/>
    <lineage>
        <taxon>Eukaryota</taxon>
        <taxon>Fungi</taxon>
        <taxon>Dikarya</taxon>
        <taxon>Basidiomycota</taxon>
        <taxon>Agaricomycotina</taxon>
        <taxon>Agaricomycetes</taxon>
        <taxon>Sistotremastrales</taxon>
        <taxon>Sistotremastraceae</taxon>
        <taxon>Sistotremastrum</taxon>
    </lineage>
</organism>
<feature type="compositionally biased region" description="Polar residues" evidence="1">
    <location>
        <begin position="486"/>
        <end position="505"/>
    </location>
</feature>
<evidence type="ECO:0000313" key="2">
    <source>
        <dbReference type="EMBL" id="KZT32148.1"/>
    </source>
</evidence>
<evidence type="ECO:0000313" key="3">
    <source>
        <dbReference type="Proteomes" id="UP000076798"/>
    </source>
</evidence>
<dbReference type="Proteomes" id="UP000076798">
    <property type="component" value="Unassembled WGS sequence"/>
</dbReference>
<proteinExistence type="predicted"/>
<dbReference type="Pfam" id="PF20414">
    <property type="entry name" value="DUF6698"/>
    <property type="match status" value="1"/>
</dbReference>
<feature type="region of interest" description="Disordered" evidence="1">
    <location>
        <begin position="1"/>
        <end position="53"/>
    </location>
</feature>
<gene>
    <name evidence="2" type="ORF">SISSUDRAFT_1067164</name>
</gene>
<dbReference type="OrthoDB" id="3220614at2759"/>
<dbReference type="AlphaFoldDB" id="A0A165XFU0"/>
<feature type="region of interest" description="Disordered" evidence="1">
    <location>
        <begin position="370"/>
        <end position="438"/>
    </location>
</feature>
<dbReference type="EMBL" id="KV428380">
    <property type="protein sequence ID" value="KZT32148.1"/>
    <property type="molecule type" value="Genomic_DNA"/>
</dbReference>
<sequence>MPSSNRSSNSHRRRQEPLVEESDEDDITAAAERELEAMSGKFGSKTKRTREESEIVQTCHAALRRFAAYGKTAGDLMVSIIMSDPERKKKDAETERLWQIRFEEVTWLFTATGLDKYRRYLELQDPEKPFHEKLTFLSRWYDLGRGEGKNSDTSSIKKAIACGFKLSEDNPGHIKWNPSLSPDDRSTWGWKHEQIRPYIKMLGQETLSDDEYATQQAGKTPAYNELFMYMWENCVMPNPDEPMEGFLQTRLLVNVWKWLHLGWRGKADPGHGRESQKYLLTLRSIIYVAHLVYFVFSGEERRGDGFQLERHYWYLDAMLAKEEAASKAMLKWWRKQIWLDDNDDTPSDQPQVLAGGYAVILARRKAAQAAQRTSTPAAQPATGPVVIPSQEPPAANARTTSRPSSATRIRSSTSHQPSSSPRPHRTSDTAVDEHSATEEDDIDYLQALTKIIGKNPRAARGALKQLQNIARTQDVSQADEILLSQFSPTRDSQLSETRTQDSQVYPDSRRKQNKVRPRAENLSPSGNTPKRPRIR</sequence>